<gene>
    <name evidence="2" type="ORF">QYH67_05460</name>
</gene>
<organism evidence="2 3">
    <name type="scientific">Staphylococcus auricularis</name>
    <dbReference type="NCBI Taxonomy" id="29379"/>
    <lineage>
        <taxon>Bacteria</taxon>
        <taxon>Bacillati</taxon>
        <taxon>Bacillota</taxon>
        <taxon>Bacilli</taxon>
        <taxon>Bacillales</taxon>
        <taxon>Staphylococcaceae</taxon>
        <taxon>Staphylococcus</taxon>
    </lineage>
</organism>
<dbReference type="GeneID" id="77174779"/>
<protein>
    <submittedName>
        <fullName evidence="2">Uncharacterized protein</fullName>
    </submittedName>
</protein>
<evidence type="ECO:0000313" key="2">
    <source>
        <dbReference type="EMBL" id="MDN4533023.1"/>
    </source>
</evidence>
<evidence type="ECO:0000313" key="3">
    <source>
        <dbReference type="Proteomes" id="UP001171687"/>
    </source>
</evidence>
<dbReference type="EMBL" id="JAUHQC010000009">
    <property type="protein sequence ID" value="MDN4533023.1"/>
    <property type="molecule type" value="Genomic_DNA"/>
</dbReference>
<accession>A0AAW7MCJ0</accession>
<sequence length="40" mass="4814">MKALYPNQLQKSSGDKSKRDRTEKEEFGRTAEQEWQEQQK</sequence>
<feature type="region of interest" description="Disordered" evidence="1">
    <location>
        <begin position="1"/>
        <end position="40"/>
    </location>
</feature>
<proteinExistence type="predicted"/>
<dbReference type="AlphaFoldDB" id="A0AAW7MCJ0"/>
<dbReference type="Proteomes" id="UP001171687">
    <property type="component" value="Unassembled WGS sequence"/>
</dbReference>
<evidence type="ECO:0000256" key="1">
    <source>
        <dbReference type="SAM" id="MobiDB-lite"/>
    </source>
</evidence>
<comment type="caution">
    <text evidence="2">The sequence shown here is derived from an EMBL/GenBank/DDBJ whole genome shotgun (WGS) entry which is preliminary data.</text>
</comment>
<feature type="compositionally biased region" description="Basic and acidic residues" evidence="1">
    <location>
        <begin position="13"/>
        <end position="40"/>
    </location>
</feature>
<dbReference type="RefSeq" id="WP_258026025.1">
    <property type="nucleotide sequence ID" value="NZ_AP024589.1"/>
</dbReference>
<name>A0AAW7MCJ0_9STAP</name>
<reference evidence="2" key="1">
    <citation type="submission" date="2023-07" db="EMBL/GenBank/DDBJ databases">
        <title>Evaluation of the beneficial properties of pineapple isolates.</title>
        <authorList>
            <person name="Adefiranye O."/>
        </authorList>
    </citation>
    <scope>NUCLEOTIDE SEQUENCE</scope>
    <source>
        <strain evidence="2">PAPLE_T1</strain>
    </source>
</reference>